<organism evidence="1 2">
    <name type="scientific">Hyalomma asiaticum</name>
    <name type="common">Tick</name>
    <dbReference type="NCBI Taxonomy" id="266040"/>
    <lineage>
        <taxon>Eukaryota</taxon>
        <taxon>Metazoa</taxon>
        <taxon>Ecdysozoa</taxon>
        <taxon>Arthropoda</taxon>
        <taxon>Chelicerata</taxon>
        <taxon>Arachnida</taxon>
        <taxon>Acari</taxon>
        <taxon>Parasitiformes</taxon>
        <taxon>Ixodida</taxon>
        <taxon>Ixodoidea</taxon>
        <taxon>Ixodidae</taxon>
        <taxon>Hyalomminae</taxon>
        <taxon>Hyalomma</taxon>
    </lineage>
</organism>
<sequence>MTIALTDIAYVGLLLISVVAGNYVHRIKQVRHRRVYCTALGAFLVLIVSGRHAVHPCLVSVVNAFIVTTFPMKYRAKASFVFCFGYLVFFKYLKLWSTNPPPGITNLVQMMLTLRMAGLAMEQQIIHEQHQEKETEKQAYEEGDMKPGFWDVIDYAFCYIGVLVGPYYRYRTYRDFLNSPYLDAVDRKGMCLSRVKMVPIYALLWLLFVHFFPPDYFGTEDFYERGLLYKLLYLTPMFIIFRLRIYIGFVLGECVCIMAGLGIYPTESKAAPGVGPTDIDALLKVYASLFQQLNFAKWNGKNGDWEKQEYDYETVHNIDEAQAELSSTMRMGIRSWNRTVQYWLAVYFYKRLPLPKPLRAMLTMTLSAIWHGLEPGYFLCLVTSTAYIVGEEQVEVVVERQHSLVARLGGRLLLWFCKMQSFTYMLAAFLLLDAGRTWQYYHSVYFVGHAYVAVLLLWRFVSPLHRMPSSKLKQ</sequence>
<protein>
    <submittedName>
        <fullName evidence="1">Uncharacterized protein</fullName>
    </submittedName>
</protein>
<comment type="caution">
    <text evidence="1">The sequence shown here is derived from an EMBL/GenBank/DDBJ whole genome shotgun (WGS) entry which is preliminary data.</text>
</comment>
<dbReference type="EMBL" id="CM023490">
    <property type="protein sequence ID" value="KAH6942139.1"/>
    <property type="molecule type" value="Genomic_DNA"/>
</dbReference>
<reference evidence="1" key="1">
    <citation type="submission" date="2020-05" db="EMBL/GenBank/DDBJ databases">
        <title>Large-scale comparative analyses of tick genomes elucidate their genetic diversity and vector capacities.</title>
        <authorList>
            <person name="Jia N."/>
            <person name="Wang J."/>
            <person name="Shi W."/>
            <person name="Du L."/>
            <person name="Sun Y."/>
            <person name="Zhan W."/>
            <person name="Jiang J."/>
            <person name="Wang Q."/>
            <person name="Zhang B."/>
            <person name="Ji P."/>
            <person name="Sakyi L.B."/>
            <person name="Cui X."/>
            <person name="Yuan T."/>
            <person name="Jiang B."/>
            <person name="Yang W."/>
            <person name="Lam T.T.-Y."/>
            <person name="Chang Q."/>
            <person name="Ding S."/>
            <person name="Wang X."/>
            <person name="Zhu J."/>
            <person name="Ruan X."/>
            <person name="Zhao L."/>
            <person name="Wei J."/>
            <person name="Que T."/>
            <person name="Du C."/>
            <person name="Cheng J."/>
            <person name="Dai P."/>
            <person name="Han X."/>
            <person name="Huang E."/>
            <person name="Gao Y."/>
            <person name="Liu J."/>
            <person name="Shao H."/>
            <person name="Ye R."/>
            <person name="Li L."/>
            <person name="Wei W."/>
            <person name="Wang X."/>
            <person name="Wang C."/>
            <person name="Yang T."/>
            <person name="Huo Q."/>
            <person name="Li W."/>
            <person name="Guo W."/>
            <person name="Chen H."/>
            <person name="Zhou L."/>
            <person name="Ni X."/>
            <person name="Tian J."/>
            <person name="Zhou Y."/>
            <person name="Sheng Y."/>
            <person name="Liu T."/>
            <person name="Pan Y."/>
            <person name="Xia L."/>
            <person name="Li J."/>
            <person name="Zhao F."/>
            <person name="Cao W."/>
        </authorList>
    </citation>
    <scope>NUCLEOTIDE SEQUENCE</scope>
    <source>
        <strain evidence="1">Hyas-2018</strain>
    </source>
</reference>
<dbReference type="Proteomes" id="UP000821845">
    <property type="component" value="Chromosome 10"/>
</dbReference>
<proteinExistence type="predicted"/>
<accession>A0ACB7T820</accession>
<name>A0ACB7T820_HYAAI</name>
<evidence type="ECO:0000313" key="2">
    <source>
        <dbReference type="Proteomes" id="UP000821845"/>
    </source>
</evidence>
<keyword evidence="2" id="KW-1185">Reference proteome</keyword>
<gene>
    <name evidence="1" type="ORF">HPB50_001435</name>
</gene>
<evidence type="ECO:0000313" key="1">
    <source>
        <dbReference type="EMBL" id="KAH6942139.1"/>
    </source>
</evidence>